<dbReference type="InterPro" id="IPR004843">
    <property type="entry name" value="Calcineurin-like_PHP"/>
</dbReference>
<dbReference type="Proteomes" id="UP000248423">
    <property type="component" value="Unassembled WGS sequence"/>
</dbReference>
<dbReference type="PANTHER" id="PTHR37844:SF2">
    <property type="entry name" value="SER_THR PROTEIN PHOSPHATASE SUPERFAMILY (AFU_ORTHOLOGUE AFUA_1G14840)"/>
    <property type="match status" value="1"/>
</dbReference>
<keyword evidence="3" id="KW-1185">Reference proteome</keyword>
<sequence length="280" mass="32591">MFQQVWSFFHRSSVSFQVLSDLHLEINRQYPLYEIPVCAEHLILAGDIGRLTDYDDYRNFLHKQTEQFQWVFLVPGNHEFYNETFTAGLEKAKQLEQEPCFKGRLIILHQKRFDVPGSGVTILGCTLWSKVPPELMDVVRSKAKDFQKIKDWSVEDHNASHDSDLAWLLKEIQSIHQENEKAEKRNKKQSILVVTHHAPSLQRTSSPQHAQNPWRVTFGTDVLSQAVDGVKVWIFGHTHYTTDFKEKGVRVVSNQRGYVLPWNNAKTEDRFDVKKVIHVP</sequence>
<gene>
    <name evidence="2" type="ORF">BO78DRAFT_381084</name>
</gene>
<accession>A0A319DRV9</accession>
<dbReference type="PANTHER" id="PTHR37844">
    <property type="entry name" value="SER/THR PROTEIN PHOSPHATASE SUPERFAMILY (AFU_ORTHOLOGUE AFUA_1G14840)"/>
    <property type="match status" value="1"/>
</dbReference>
<dbReference type="Pfam" id="PF00149">
    <property type="entry name" value="Metallophos"/>
    <property type="match status" value="1"/>
</dbReference>
<dbReference type="Gene3D" id="3.60.21.10">
    <property type="match status" value="1"/>
</dbReference>
<name>A0A319DRV9_ASPSB</name>
<evidence type="ECO:0000313" key="2">
    <source>
        <dbReference type="EMBL" id="PYI00411.1"/>
    </source>
</evidence>
<organism evidence="2 3">
    <name type="scientific">Aspergillus sclerotiicarbonarius (strain CBS 121057 / IBT 28362)</name>
    <dbReference type="NCBI Taxonomy" id="1448318"/>
    <lineage>
        <taxon>Eukaryota</taxon>
        <taxon>Fungi</taxon>
        <taxon>Dikarya</taxon>
        <taxon>Ascomycota</taxon>
        <taxon>Pezizomycotina</taxon>
        <taxon>Eurotiomycetes</taxon>
        <taxon>Eurotiomycetidae</taxon>
        <taxon>Eurotiales</taxon>
        <taxon>Aspergillaceae</taxon>
        <taxon>Aspergillus</taxon>
        <taxon>Aspergillus subgen. Circumdati</taxon>
    </lineage>
</organism>
<dbReference type="OrthoDB" id="550558at2759"/>
<evidence type="ECO:0000313" key="3">
    <source>
        <dbReference type="Proteomes" id="UP000248423"/>
    </source>
</evidence>
<proteinExistence type="predicted"/>
<evidence type="ECO:0000259" key="1">
    <source>
        <dbReference type="Pfam" id="PF00149"/>
    </source>
</evidence>
<dbReference type="SUPFAM" id="SSF56300">
    <property type="entry name" value="Metallo-dependent phosphatases"/>
    <property type="match status" value="1"/>
</dbReference>
<dbReference type="GO" id="GO:0016787">
    <property type="term" value="F:hydrolase activity"/>
    <property type="evidence" value="ECO:0007669"/>
    <property type="project" value="InterPro"/>
</dbReference>
<dbReference type="EMBL" id="KZ826453">
    <property type="protein sequence ID" value="PYI00411.1"/>
    <property type="molecule type" value="Genomic_DNA"/>
</dbReference>
<dbReference type="VEuPathDB" id="FungiDB:BO78DRAFT_381084"/>
<reference evidence="2 3" key="1">
    <citation type="submission" date="2018-02" db="EMBL/GenBank/DDBJ databases">
        <title>The genomes of Aspergillus section Nigri reveals drivers in fungal speciation.</title>
        <authorList>
            <consortium name="DOE Joint Genome Institute"/>
            <person name="Vesth T.C."/>
            <person name="Nybo J."/>
            <person name="Theobald S."/>
            <person name="Brandl J."/>
            <person name="Frisvad J.C."/>
            <person name="Nielsen K.F."/>
            <person name="Lyhne E.K."/>
            <person name="Kogle M.E."/>
            <person name="Kuo A."/>
            <person name="Riley R."/>
            <person name="Clum A."/>
            <person name="Nolan M."/>
            <person name="Lipzen A."/>
            <person name="Salamov A."/>
            <person name="Henrissat B."/>
            <person name="Wiebenga A."/>
            <person name="De vries R.P."/>
            <person name="Grigoriev I.V."/>
            <person name="Mortensen U.H."/>
            <person name="Andersen M.R."/>
            <person name="Baker S.E."/>
        </authorList>
    </citation>
    <scope>NUCLEOTIDE SEQUENCE [LARGE SCALE GENOMIC DNA]</scope>
    <source>
        <strain evidence="2 3">CBS 121057</strain>
    </source>
</reference>
<feature type="domain" description="Calcineurin-like phosphoesterase" evidence="1">
    <location>
        <begin position="18"/>
        <end position="239"/>
    </location>
</feature>
<dbReference type="AlphaFoldDB" id="A0A319DRV9"/>
<dbReference type="InterPro" id="IPR029052">
    <property type="entry name" value="Metallo-depent_PP-like"/>
</dbReference>
<protein>
    <submittedName>
        <fullName evidence="2">Calcineurin-like phosphoesterase</fullName>
    </submittedName>
</protein>